<dbReference type="Proteomes" id="UP000816034">
    <property type="component" value="Unassembled WGS sequence"/>
</dbReference>
<dbReference type="RefSeq" id="XP_044549153.1">
    <property type="nucleotide sequence ID" value="XM_044693752.1"/>
</dbReference>
<feature type="compositionally biased region" description="Polar residues" evidence="1">
    <location>
        <begin position="19"/>
        <end position="32"/>
    </location>
</feature>
<comment type="caution">
    <text evidence="2">The sequence shown here is derived from an EMBL/GenBank/DDBJ whole genome shotgun (WGS) entry which is preliminary data.</text>
</comment>
<proteinExistence type="predicted"/>
<dbReference type="EMBL" id="PYSW02000020">
    <property type="protein sequence ID" value="KAG2383474.1"/>
    <property type="molecule type" value="Genomic_DNA"/>
</dbReference>
<sequence length="93" mass="10550">MHHQHYSSRSYDQNDHHSQTTNSYAQSSTTRPQHPDRTMSRASNFHPPSTPSQQLPQPSEKLSVSTPPSSRGVRALESTLKKILNSPEKKTKR</sequence>
<feature type="compositionally biased region" description="Polar residues" evidence="1">
    <location>
        <begin position="60"/>
        <end position="69"/>
    </location>
</feature>
<name>A0AA88GM26_NAELO</name>
<protein>
    <submittedName>
        <fullName evidence="2">Uncharacterized protein</fullName>
    </submittedName>
</protein>
<accession>A0AA88GM26</accession>
<dbReference type="GeneID" id="68096600"/>
<evidence type="ECO:0000313" key="2">
    <source>
        <dbReference type="EMBL" id="KAG2383474.1"/>
    </source>
</evidence>
<organism evidence="2 3">
    <name type="scientific">Naegleria lovaniensis</name>
    <name type="common">Amoeba</name>
    <dbReference type="NCBI Taxonomy" id="51637"/>
    <lineage>
        <taxon>Eukaryota</taxon>
        <taxon>Discoba</taxon>
        <taxon>Heterolobosea</taxon>
        <taxon>Tetramitia</taxon>
        <taxon>Eutetramitia</taxon>
        <taxon>Vahlkampfiidae</taxon>
        <taxon>Naegleria</taxon>
    </lineage>
</organism>
<gene>
    <name evidence="2" type="ORF">C9374_004145</name>
</gene>
<dbReference type="AlphaFoldDB" id="A0AA88GM26"/>
<keyword evidence="3" id="KW-1185">Reference proteome</keyword>
<evidence type="ECO:0000256" key="1">
    <source>
        <dbReference type="SAM" id="MobiDB-lite"/>
    </source>
</evidence>
<reference evidence="2 3" key="1">
    <citation type="journal article" date="2018" name="BMC Genomics">
        <title>The genome of Naegleria lovaniensis, the basis for a comparative approach to unravel pathogenicity factors of the human pathogenic amoeba N. fowleri.</title>
        <authorList>
            <person name="Liechti N."/>
            <person name="Schurch N."/>
            <person name="Bruggmann R."/>
            <person name="Wittwer M."/>
        </authorList>
    </citation>
    <scope>NUCLEOTIDE SEQUENCE [LARGE SCALE GENOMIC DNA]</scope>
    <source>
        <strain evidence="2 3">ATCC 30569</strain>
    </source>
</reference>
<evidence type="ECO:0000313" key="3">
    <source>
        <dbReference type="Proteomes" id="UP000816034"/>
    </source>
</evidence>
<feature type="region of interest" description="Disordered" evidence="1">
    <location>
        <begin position="1"/>
        <end position="93"/>
    </location>
</feature>